<dbReference type="PANTHER" id="PTHR46868:SF3">
    <property type="entry name" value="FCS-LIKE ZINC FINGER 11"/>
    <property type="match status" value="1"/>
</dbReference>
<evidence type="ECO:0000259" key="6">
    <source>
        <dbReference type="PROSITE" id="PS51795"/>
    </source>
</evidence>
<dbReference type="PANTHER" id="PTHR46868">
    <property type="entry name" value="FCS-LIKE ZINC FINGER 11"/>
    <property type="match status" value="1"/>
</dbReference>
<keyword evidence="3" id="KW-0863">Zinc-finger</keyword>
<evidence type="ECO:0000256" key="3">
    <source>
        <dbReference type="ARBA" id="ARBA00022771"/>
    </source>
</evidence>
<name>A0AAE1JZX9_9FABA</name>
<comment type="caution">
    <text evidence="7">The sequence shown here is derived from an EMBL/GenBank/DDBJ whole genome shotgun (WGS) entry which is preliminary data.</text>
</comment>
<keyword evidence="8" id="KW-1185">Reference proteome</keyword>
<dbReference type="InterPro" id="IPR044585">
    <property type="entry name" value="FLZ10/11"/>
</dbReference>
<organism evidence="7 8">
    <name type="scientific">Acacia crassicarpa</name>
    <name type="common">northern wattle</name>
    <dbReference type="NCBI Taxonomy" id="499986"/>
    <lineage>
        <taxon>Eukaryota</taxon>
        <taxon>Viridiplantae</taxon>
        <taxon>Streptophyta</taxon>
        <taxon>Embryophyta</taxon>
        <taxon>Tracheophyta</taxon>
        <taxon>Spermatophyta</taxon>
        <taxon>Magnoliopsida</taxon>
        <taxon>eudicotyledons</taxon>
        <taxon>Gunneridae</taxon>
        <taxon>Pentapetalae</taxon>
        <taxon>rosids</taxon>
        <taxon>fabids</taxon>
        <taxon>Fabales</taxon>
        <taxon>Fabaceae</taxon>
        <taxon>Caesalpinioideae</taxon>
        <taxon>mimosoid clade</taxon>
        <taxon>Acacieae</taxon>
        <taxon>Acacia</taxon>
    </lineage>
</organism>
<feature type="region of interest" description="Disordered" evidence="5">
    <location>
        <begin position="1"/>
        <end position="29"/>
    </location>
</feature>
<comment type="similarity">
    <text evidence="1">Belongs to the FLZ family.</text>
</comment>
<dbReference type="PROSITE" id="PS51795">
    <property type="entry name" value="ZF_FLZ"/>
    <property type="match status" value="1"/>
</dbReference>
<protein>
    <recommendedName>
        <fullName evidence="6">FLZ-type domain-containing protein</fullName>
    </recommendedName>
</protein>
<evidence type="ECO:0000256" key="5">
    <source>
        <dbReference type="SAM" id="MobiDB-lite"/>
    </source>
</evidence>
<keyword evidence="2" id="KW-0479">Metal-binding</keyword>
<dbReference type="GO" id="GO:0008270">
    <property type="term" value="F:zinc ion binding"/>
    <property type="evidence" value="ECO:0007669"/>
    <property type="project" value="UniProtKB-KW"/>
</dbReference>
<dbReference type="InterPro" id="IPR007650">
    <property type="entry name" value="Zf-FLZ_dom"/>
</dbReference>
<feature type="zinc finger region" description="FLZ-type" evidence="4">
    <location>
        <begin position="342"/>
        <end position="386"/>
    </location>
</feature>
<dbReference type="Proteomes" id="UP001293593">
    <property type="component" value="Unassembled WGS sequence"/>
</dbReference>
<gene>
    <name evidence="7" type="ORF">QN277_015158</name>
</gene>
<evidence type="ECO:0000313" key="7">
    <source>
        <dbReference type="EMBL" id="KAK4277109.1"/>
    </source>
</evidence>
<dbReference type="EMBL" id="JAWXYG010000003">
    <property type="protein sequence ID" value="KAK4277109.1"/>
    <property type="molecule type" value="Genomic_DNA"/>
</dbReference>
<sequence length="415" mass="45444">MLRKRTRSRQKDQHLMGHVSNPDANSDYYSQPQSLGRYIKNNSIFNVPRVFVGLDPKGLLDSDSVRSPTSPLDVRVLSNLGNPIRTVRSSTHEGNQRSWECGKVGLSIIDSLEDCPKISGKILRPSESNNFSLSPRMRVKIPNCQAYTDSFEASKSLPKDFCKPLYHKSGSISGKGESKVLFEIGETLPEVEPFGKSRSCSLDSGGPSKTLSSLSQSNIDSISEITMKNTIPQVGSPPHFNGGSQNTSALPHTEFNSKTSSICSSNDFVGSLSAGEIELSEDYTCVISRGPNPKTTHIFGDCILETHSNGFGNHSRNQEGNNGVLPNMASSLQTRNQYPSSDFLSFCYHCDKKLEEGKDIYIYRGEKAFCSLSCRALEIMIDEELDKKSNPSSGNSSPKLENSDKLLGTGIFTAT</sequence>
<evidence type="ECO:0000256" key="2">
    <source>
        <dbReference type="ARBA" id="ARBA00022723"/>
    </source>
</evidence>
<feature type="domain" description="FLZ-type" evidence="6">
    <location>
        <begin position="342"/>
        <end position="386"/>
    </location>
</feature>
<accession>A0AAE1JZX9</accession>
<keyword evidence="3" id="KW-0862">Zinc</keyword>
<proteinExistence type="inferred from homology"/>
<feature type="region of interest" description="Disordered" evidence="5">
    <location>
        <begin position="195"/>
        <end position="215"/>
    </location>
</feature>
<evidence type="ECO:0000256" key="4">
    <source>
        <dbReference type="PROSITE-ProRule" id="PRU01131"/>
    </source>
</evidence>
<evidence type="ECO:0000313" key="8">
    <source>
        <dbReference type="Proteomes" id="UP001293593"/>
    </source>
</evidence>
<dbReference type="AlphaFoldDB" id="A0AAE1JZX9"/>
<feature type="compositionally biased region" description="Polar residues" evidence="5">
    <location>
        <begin position="198"/>
        <end position="210"/>
    </location>
</feature>
<evidence type="ECO:0000256" key="1">
    <source>
        <dbReference type="ARBA" id="ARBA00009374"/>
    </source>
</evidence>
<reference evidence="7" key="1">
    <citation type="submission" date="2023-10" db="EMBL/GenBank/DDBJ databases">
        <title>Chromosome-level genome of the transformable northern wattle, Acacia crassicarpa.</title>
        <authorList>
            <person name="Massaro I."/>
            <person name="Sinha N.R."/>
            <person name="Poethig S."/>
            <person name="Leichty A.R."/>
        </authorList>
    </citation>
    <scope>NUCLEOTIDE SEQUENCE</scope>
    <source>
        <strain evidence="7">Acra3RX</strain>
        <tissue evidence="7">Leaf</tissue>
    </source>
</reference>
<dbReference type="Pfam" id="PF04570">
    <property type="entry name" value="zf-FLZ"/>
    <property type="match status" value="1"/>
</dbReference>